<feature type="compositionally biased region" description="Low complexity" evidence="3">
    <location>
        <begin position="14"/>
        <end position="25"/>
    </location>
</feature>
<keyword evidence="4" id="KW-1185">Reference proteome</keyword>
<proteinExistence type="predicted"/>
<sequence length="523" mass="58990">MTNGSLESNEEPLQGQQRRSRSAGQTAKEDQRPTAQQKQAHSSAEAEDLLPPPPPSPPLPPPRKPSFPFQWAWETFTLESRVLHQPGSRLARGHQAQPANSARGLSLPSATPQLQLQPKSRRKSTTKLPEPHGFCWKTEAPNTERRRQPEARGSKGGYQGPEQSSKCGVLLPESEEATEAPCTVQAKLDLSPRKLPLIPRRGLACGQKETEEAEDREHRALQRRRAQSRRKGRNSGEEDLDKRELQGHSQGSGPRADNVLGAQRRTSRARELEGPWDLEKLQRQLQWDLEKQGLCGPQKESWKVLRAVVQASGRSGKAHPSGDVKTSLSSSFPNRTFHKRQEATRSLLQSWERQQQEELLRLELRRAREQQVQQQVARCLAAYAPRGSRGPTAAQRKLEELRRQERQRFAEYQAELQGIQHRVQARPYLFQQAMQTNARLSVTRRFSQVLSALGLDEKQLLAEAEKGDMKGTSRKPRSHRSVEVRTEHPSQSPTRTEPRPTSSQPDQPCTPSLDPASSSQDKH</sequence>
<feature type="region of interest" description="Disordered" evidence="3">
    <location>
        <begin position="463"/>
        <end position="523"/>
    </location>
</feature>
<evidence type="ECO:0000256" key="2">
    <source>
        <dbReference type="SAM" id="Coils"/>
    </source>
</evidence>
<evidence type="ECO:0000313" key="5">
    <source>
        <dbReference type="RefSeq" id="XP_007943151.1"/>
    </source>
</evidence>
<feature type="coiled-coil region" evidence="2">
    <location>
        <begin position="395"/>
        <end position="422"/>
    </location>
</feature>
<feature type="compositionally biased region" description="Basic residues" evidence="3">
    <location>
        <begin position="221"/>
        <end position="233"/>
    </location>
</feature>
<feature type="compositionally biased region" description="Polar residues" evidence="3">
    <location>
        <begin position="108"/>
        <end position="118"/>
    </location>
</feature>
<dbReference type="GO" id="GO:0044782">
    <property type="term" value="P:cilium organization"/>
    <property type="evidence" value="ECO:0007669"/>
    <property type="project" value="TreeGrafter"/>
</dbReference>
<feature type="compositionally biased region" description="Basic and acidic residues" evidence="3">
    <location>
        <begin position="142"/>
        <end position="153"/>
    </location>
</feature>
<feature type="region of interest" description="Disordered" evidence="3">
    <location>
        <begin position="313"/>
        <end position="332"/>
    </location>
</feature>
<dbReference type="CTD" id="254187"/>
<dbReference type="GO" id="GO:0036064">
    <property type="term" value="C:ciliary basal body"/>
    <property type="evidence" value="ECO:0007669"/>
    <property type="project" value="TreeGrafter"/>
</dbReference>
<dbReference type="GO" id="GO:0032391">
    <property type="term" value="C:photoreceptor connecting cilium"/>
    <property type="evidence" value="ECO:0007669"/>
    <property type="project" value="TreeGrafter"/>
</dbReference>
<dbReference type="PANTHER" id="PTHR21501">
    <property type="entry name" value="PROTEIN FAM-161"/>
    <property type="match status" value="1"/>
</dbReference>
<dbReference type="InterPro" id="IPR051655">
    <property type="entry name" value="FAM161"/>
</dbReference>
<feature type="region of interest" description="Disordered" evidence="3">
    <location>
        <begin position="1"/>
        <end position="68"/>
    </location>
</feature>
<dbReference type="Proteomes" id="UP000694850">
    <property type="component" value="Unplaced"/>
</dbReference>
<dbReference type="PANTHER" id="PTHR21501:SF5">
    <property type="entry name" value="TESTIS-SPECIFIC PROTEIN 10-INTERACTING PROTEIN"/>
    <property type="match status" value="1"/>
</dbReference>
<name>A0A8B7AAR5_ORYAF</name>
<evidence type="ECO:0000256" key="1">
    <source>
        <dbReference type="ARBA" id="ARBA00023054"/>
    </source>
</evidence>
<evidence type="ECO:0000256" key="3">
    <source>
        <dbReference type="SAM" id="MobiDB-lite"/>
    </source>
</evidence>
<feature type="region of interest" description="Disordered" evidence="3">
    <location>
        <begin position="84"/>
        <end position="271"/>
    </location>
</feature>
<feature type="compositionally biased region" description="Polar residues" evidence="3">
    <location>
        <begin position="33"/>
        <end position="42"/>
    </location>
</feature>
<keyword evidence="1 2" id="KW-0175">Coiled coil</keyword>
<evidence type="ECO:0000313" key="4">
    <source>
        <dbReference type="Proteomes" id="UP000694850"/>
    </source>
</evidence>
<feature type="compositionally biased region" description="Polar residues" evidence="3">
    <location>
        <begin position="489"/>
        <end position="523"/>
    </location>
</feature>
<dbReference type="GeneID" id="103200452"/>
<dbReference type="OrthoDB" id="9897099at2759"/>
<dbReference type="AlphaFoldDB" id="A0A8B7AAR5"/>
<organism evidence="4 5">
    <name type="scientific">Orycteropus afer afer</name>
    <dbReference type="NCBI Taxonomy" id="1230840"/>
    <lineage>
        <taxon>Eukaryota</taxon>
        <taxon>Metazoa</taxon>
        <taxon>Chordata</taxon>
        <taxon>Craniata</taxon>
        <taxon>Vertebrata</taxon>
        <taxon>Euteleostomi</taxon>
        <taxon>Mammalia</taxon>
        <taxon>Eutheria</taxon>
        <taxon>Afrotheria</taxon>
        <taxon>Tubulidentata</taxon>
        <taxon>Orycteropodidae</taxon>
        <taxon>Orycteropus</taxon>
    </lineage>
</organism>
<feature type="compositionally biased region" description="Basic and acidic residues" evidence="3">
    <location>
        <begin position="234"/>
        <end position="246"/>
    </location>
</feature>
<dbReference type="RefSeq" id="XP_007943151.1">
    <property type="nucleotide sequence ID" value="XM_007944960.1"/>
</dbReference>
<reference evidence="5" key="1">
    <citation type="submission" date="2025-08" db="UniProtKB">
        <authorList>
            <consortium name="RefSeq"/>
        </authorList>
    </citation>
    <scope>IDENTIFICATION</scope>
</reference>
<gene>
    <name evidence="5" type="primary">LOC103200452</name>
</gene>
<feature type="compositionally biased region" description="Pro residues" evidence="3">
    <location>
        <begin position="50"/>
        <end position="65"/>
    </location>
</feature>
<protein>
    <submittedName>
        <fullName evidence="5">Testis-specific protein 10-interacting protein</fullName>
    </submittedName>
</protein>
<accession>A0A8B7AAR5</accession>